<proteinExistence type="inferred from homology"/>
<evidence type="ECO:0000256" key="13">
    <source>
        <dbReference type="HAMAP-Rule" id="MF_01810"/>
    </source>
</evidence>
<dbReference type="AlphaFoldDB" id="A0A6V8N4W7"/>
<dbReference type="InterPro" id="IPR001708">
    <property type="entry name" value="YidC/ALB3/OXA1/COX18"/>
</dbReference>
<dbReference type="PANTHER" id="PTHR12428">
    <property type="entry name" value="OXA1"/>
    <property type="match status" value="1"/>
</dbReference>
<protein>
    <recommendedName>
        <fullName evidence="3 13">Membrane protein insertase YidC</fullName>
    </recommendedName>
    <alternativeName>
        <fullName evidence="12 13">Foldase YidC</fullName>
    </alternativeName>
    <alternativeName>
        <fullName evidence="11 13">Membrane integrase YidC</fullName>
    </alternativeName>
    <alternativeName>
        <fullName evidence="13">Membrane protein YidC</fullName>
    </alternativeName>
</protein>
<feature type="domain" description="Membrane insertase YidC N-terminal" evidence="15">
    <location>
        <begin position="79"/>
        <end position="345"/>
    </location>
</feature>
<evidence type="ECO:0000313" key="16">
    <source>
        <dbReference type="EMBL" id="GFO67566.1"/>
    </source>
</evidence>
<evidence type="ECO:0000256" key="8">
    <source>
        <dbReference type="ARBA" id="ARBA00022989"/>
    </source>
</evidence>
<feature type="transmembrane region" description="Helical" evidence="13">
    <location>
        <begin position="497"/>
        <end position="521"/>
    </location>
</feature>
<accession>A0A6V8N4W7</accession>
<dbReference type="PANTHER" id="PTHR12428:SF65">
    <property type="entry name" value="CYTOCHROME C OXIDASE ASSEMBLY PROTEIN COX18, MITOCHONDRIAL"/>
    <property type="match status" value="1"/>
</dbReference>
<dbReference type="NCBIfam" id="TIGR03593">
    <property type="entry name" value="yidC_nterm"/>
    <property type="match status" value="1"/>
</dbReference>
<keyword evidence="5 13" id="KW-1003">Cell membrane</keyword>
<organism evidence="16 17">
    <name type="scientific">Geomonas limicola</name>
    <dbReference type="NCBI Taxonomy" id="2740186"/>
    <lineage>
        <taxon>Bacteria</taxon>
        <taxon>Pseudomonadati</taxon>
        <taxon>Thermodesulfobacteriota</taxon>
        <taxon>Desulfuromonadia</taxon>
        <taxon>Geobacterales</taxon>
        <taxon>Geobacteraceae</taxon>
        <taxon>Geomonas</taxon>
    </lineage>
</organism>
<dbReference type="NCBIfam" id="NF002353">
    <property type="entry name" value="PRK01318.1-4"/>
    <property type="match status" value="1"/>
</dbReference>
<evidence type="ECO:0000256" key="9">
    <source>
        <dbReference type="ARBA" id="ARBA00023136"/>
    </source>
</evidence>
<comment type="subcellular location">
    <subcellularLocation>
        <location evidence="1">Cell inner membrane</location>
        <topology evidence="1">Multi-pass membrane protein</topology>
    </subcellularLocation>
    <subcellularLocation>
        <location evidence="13">Cell membrane</location>
        <topology evidence="13">Multi-pass membrane protein</topology>
    </subcellularLocation>
</comment>
<dbReference type="CDD" id="cd19961">
    <property type="entry name" value="EcYidC-like_peri"/>
    <property type="match status" value="1"/>
</dbReference>
<dbReference type="InterPro" id="IPR019998">
    <property type="entry name" value="Membr_insert_YidC"/>
</dbReference>
<evidence type="ECO:0000256" key="12">
    <source>
        <dbReference type="ARBA" id="ARBA00033342"/>
    </source>
</evidence>
<dbReference type="GO" id="GO:0032977">
    <property type="term" value="F:membrane insertase activity"/>
    <property type="evidence" value="ECO:0007669"/>
    <property type="project" value="InterPro"/>
</dbReference>
<reference evidence="17" key="1">
    <citation type="submission" date="2020-06" db="EMBL/GenBank/DDBJ databases">
        <title>Draft genomic sequecing of Geomonas sp. Red745.</title>
        <authorList>
            <person name="Itoh H."/>
            <person name="Xu Z.X."/>
            <person name="Ushijima N."/>
            <person name="Masuda Y."/>
            <person name="Shiratori Y."/>
            <person name="Senoo K."/>
        </authorList>
    </citation>
    <scope>NUCLEOTIDE SEQUENCE [LARGE SCALE GENOMIC DNA]</scope>
    <source>
        <strain evidence="17">Red745</strain>
    </source>
</reference>
<feature type="domain" description="Membrane insertase YidC/Oxa/ALB C-terminal" evidence="14">
    <location>
        <begin position="357"/>
        <end position="535"/>
    </location>
</feature>
<evidence type="ECO:0000259" key="14">
    <source>
        <dbReference type="Pfam" id="PF02096"/>
    </source>
</evidence>
<comment type="subunit">
    <text evidence="13">Interacts with the Sec translocase complex via SecD. Specifically interacts with transmembrane segments of nascent integral membrane proteins during membrane integration.</text>
</comment>
<dbReference type="InterPro" id="IPR028053">
    <property type="entry name" value="Membr_insert_YidC_N"/>
</dbReference>
<dbReference type="Pfam" id="PF02096">
    <property type="entry name" value="60KD_IMP"/>
    <property type="match status" value="1"/>
</dbReference>
<keyword evidence="10 13" id="KW-0143">Chaperone</keyword>
<gene>
    <name evidence="13 16" type="primary">yidC</name>
    <name evidence="16" type="ORF">GMLC_11450</name>
</gene>
<keyword evidence="17" id="KW-1185">Reference proteome</keyword>
<dbReference type="GO" id="GO:0051205">
    <property type="term" value="P:protein insertion into membrane"/>
    <property type="evidence" value="ECO:0007669"/>
    <property type="project" value="TreeGrafter"/>
</dbReference>
<dbReference type="HAMAP" id="MF_01810">
    <property type="entry name" value="YidC_type1"/>
    <property type="match status" value="1"/>
</dbReference>
<dbReference type="GO" id="GO:0015031">
    <property type="term" value="P:protein transport"/>
    <property type="evidence" value="ECO:0007669"/>
    <property type="project" value="UniProtKB-KW"/>
</dbReference>
<keyword evidence="7 13" id="KW-0653">Protein transport</keyword>
<dbReference type="InterPro" id="IPR047196">
    <property type="entry name" value="YidC_ALB_C"/>
</dbReference>
<comment type="function">
    <text evidence="13">Required for the insertion and/or proper folding and/or complex formation of integral membrane proteins into the membrane. Involved in integration of membrane proteins that insert both dependently and independently of the Sec translocase complex, as well as at least some lipoproteins. Aids folding of multispanning membrane proteins.</text>
</comment>
<evidence type="ECO:0000256" key="4">
    <source>
        <dbReference type="ARBA" id="ARBA00022448"/>
    </source>
</evidence>
<evidence type="ECO:0000256" key="5">
    <source>
        <dbReference type="ARBA" id="ARBA00022475"/>
    </source>
</evidence>
<evidence type="ECO:0000313" key="17">
    <source>
        <dbReference type="Proteomes" id="UP000587586"/>
    </source>
</evidence>
<dbReference type="PRINTS" id="PR01900">
    <property type="entry name" value="YIDCPROTEIN"/>
</dbReference>
<keyword evidence="6 13" id="KW-0812">Transmembrane</keyword>
<dbReference type="PRINTS" id="PR00701">
    <property type="entry name" value="60KDINNERMP"/>
</dbReference>
<dbReference type="NCBIfam" id="TIGR03592">
    <property type="entry name" value="yidC_oxa1_cterm"/>
    <property type="match status" value="1"/>
</dbReference>
<feature type="transmembrane region" description="Helical" evidence="13">
    <location>
        <begin position="357"/>
        <end position="376"/>
    </location>
</feature>
<dbReference type="Pfam" id="PF14849">
    <property type="entry name" value="YidC_periplas"/>
    <property type="match status" value="1"/>
</dbReference>
<sequence>MEKRTIIAIVLSIGVLYAYSYLFPPAKPALAPGTSAKQAQLSSAKSVTPVVSAPAVATATPVATPAPVAGQPAAAPRDITVDTDLYSAVFSTQGAGLKKLVLKKYKETAGPQGKDIVLIDESNPTRFALLTDSRELGIASNAVYQVTGENLKLTDGNKGSVEFSTVTPQGVELKKRFSFSGNAYHIGLTEEVRNVGAGRVDGKLHILENDRVVPHKSEGRYEVYGPTTLTEGKVVSEKLDNLLKAPVQHATNVTWSAFADKYFMGAIIADKGSIATVSLSRPATDVVVRDITAPAVSLQPGQSAALNYSVYYGPKDLDILKAQGNRLEDVIDYGWFGPVAKPLVYSLKYLYRYTGNYGIAIIIITFILKLIFFPLTHKSYKSMKEMQKLQPKMTELKEKFKNDRDALNKAVMELYKTHKVNPMGGCLPMVVQIPVFFGLYRALMYSIELRHAPFMLWITDLSAKDPYYVTPIIMGATMFIQQKMTPSNMDPVQAKMMLMLPIVFTFMFLNFPSGLVVYWLVNNVLTIAQQMYINKTVQD</sequence>
<dbReference type="InterPro" id="IPR038221">
    <property type="entry name" value="YidC_periplasmic_sf"/>
</dbReference>
<comment type="similarity">
    <text evidence="2 13">Belongs to the OXA1/ALB3/YidC family. Type 1 subfamily.</text>
</comment>
<dbReference type="InterPro" id="IPR028055">
    <property type="entry name" value="YidC/Oxa/ALB_C"/>
</dbReference>
<evidence type="ECO:0000256" key="3">
    <source>
        <dbReference type="ARBA" id="ARBA00015325"/>
    </source>
</evidence>
<dbReference type="EMBL" id="BLXZ01000002">
    <property type="protein sequence ID" value="GFO67566.1"/>
    <property type="molecule type" value="Genomic_DNA"/>
</dbReference>
<feature type="transmembrane region" description="Helical" evidence="13">
    <location>
        <begin position="426"/>
        <end position="447"/>
    </location>
</feature>
<evidence type="ECO:0000259" key="15">
    <source>
        <dbReference type="Pfam" id="PF14849"/>
    </source>
</evidence>
<evidence type="ECO:0000256" key="6">
    <source>
        <dbReference type="ARBA" id="ARBA00022692"/>
    </source>
</evidence>
<evidence type="ECO:0000256" key="11">
    <source>
        <dbReference type="ARBA" id="ARBA00033245"/>
    </source>
</evidence>
<name>A0A6V8N4W7_9BACT</name>
<evidence type="ECO:0000256" key="7">
    <source>
        <dbReference type="ARBA" id="ARBA00022927"/>
    </source>
</evidence>
<dbReference type="CDD" id="cd20070">
    <property type="entry name" value="5TM_YidC_Alb3"/>
    <property type="match status" value="1"/>
</dbReference>
<dbReference type="Gene3D" id="2.70.98.90">
    <property type="match status" value="1"/>
</dbReference>
<dbReference type="Proteomes" id="UP000587586">
    <property type="component" value="Unassembled WGS sequence"/>
</dbReference>
<dbReference type="RefSeq" id="WP_183360104.1">
    <property type="nucleotide sequence ID" value="NZ_BLXZ01000002.1"/>
</dbReference>
<keyword evidence="4 13" id="KW-0813">Transport</keyword>
<evidence type="ECO:0000256" key="10">
    <source>
        <dbReference type="ARBA" id="ARBA00023186"/>
    </source>
</evidence>
<dbReference type="GO" id="GO:0005886">
    <property type="term" value="C:plasma membrane"/>
    <property type="evidence" value="ECO:0007669"/>
    <property type="project" value="UniProtKB-SubCell"/>
</dbReference>
<keyword evidence="8 13" id="KW-1133">Transmembrane helix</keyword>
<evidence type="ECO:0000256" key="1">
    <source>
        <dbReference type="ARBA" id="ARBA00004429"/>
    </source>
</evidence>
<dbReference type="NCBIfam" id="NF002352">
    <property type="entry name" value="PRK01318.1-3"/>
    <property type="match status" value="1"/>
</dbReference>
<evidence type="ECO:0000256" key="2">
    <source>
        <dbReference type="ARBA" id="ARBA00010527"/>
    </source>
</evidence>
<comment type="caution">
    <text evidence="13">Lacks conserved residue(s) required for the propagation of feature annotation.</text>
</comment>
<keyword evidence="9 13" id="KW-0472">Membrane</keyword>
<comment type="caution">
    <text evidence="16">The sequence shown here is derived from an EMBL/GenBank/DDBJ whole genome shotgun (WGS) entry which is preliminary data.</text>
</comment>